<dbReference type="InterPro" id="IPR014729">
    <property type="entry name" value="Rossmann-like_a/b/a_fold"/>
</dbReference>
<dbReference type="PANTHER" id="PTHR43284">
    <property type="entry name" value="ASPARAGINE SYNTHETASE (GLUTAMINE-HYDROLYZING)"/>
    <property type="match status" value="1"/>
</dbReference>
<keyword evidence="5 9" id="KW-0067">ATP-binding</keyword>
<dbReference type="Pfam" id="PF00733">
    <property type="entry name" value="Asn_synthase"/>
    <property type="match status" value="1"/>
</dbReference>
<dbReference type="InterPro" id="IPR017932">
    <property type="entry name" value="GATase_2_dom"/>
</dbReference>
<evidence type="ECO:0000256" key="3">
    <source>
        <dbReference type="ARBA" id="ARBA00012737"/>
    </source>
</evidence>
<dbReference type="InterPro" id="IPR033738">
    <property type="entry name" value="AsnB_N"/>
</dbReference>
<feature type="binding site" evidence="9">
    <location>
        <position position="287"/>
    </location>
    <ligand>
        <name>ATP</name>
        <dbReference type="ChEBI" id="CHEBI:30616"/>
    </ligand>
</feature>
<evidence type="ECO:0000259" key="11">
    <source>
        <dbReference type="PROSITE" id="PS51278"/>
    </source>
</evidence>
<dbReference type="InterPro" id="IPR001962">
    <property type="entry name" value="Asn_synthase"/>
</dbReference>
<accession>A0A8J3G5I2</accession>
<evidence type="ECO:0000256" key="6">
    <source>
        <dbReference type="ARBA" id="ARBA00022962"/>
    </source>
</evidence>
<evidence type="ECO:0000256" key="4">
    <source>
        <dbReference type="ARBA" id="ARBA00022741"/>
    </source>
</evidence>
<dbReference type="Proteomes" id="UP000642809">
    <property type="component" value="Unassembled WGS sequence"/>
</dbReference>
<dbReference type="CDD" id="cd00712">
    <property type="entry name" value="AsnB"/>
    <property type="match status" value="1"/>
</dbReference>
<evidence type="ECO:0000256" key="5">
    <source>
        <dbReference type="ARBA" id="ARBA00022840"/>
    </source>
</evidence>
<dbReference type="PROSITE" id="PS51278">
    <property type="entry name" value="GATASE_TYPE_2"/>
    <property type="match status" value="1"/>
</dbReference>
<feature type="binding site" evidence="9">
    <location>
        <position position="98"/>
    </location>
    <ligand>
        <name>L-glutamine</name>
        <dbReference type="ChEBI" id="CHEBI:58359"/>
    </ligand>
</feature>
<reference evidence="12" key="1">
    <citation type="journal article" date="2014" name="Int. J. Syst. Evol. Microbiol.">
        <title>Complete genome sequence of Corynebacterium casei LMG S-19264T (=DSM 44701T), isolated from a smear-ripened cheese.</title>
        <authorList>
            <consortium name="US DOE Joint Genome Institute (JGI-PGF)"/>
            <person name="Walter F."/>
            <person name="Albersmeier A."/>
            <person name="Kalinowski J."/>
            <person name="Ruckert C."/>
        </authorList>
    </citation>
    <scope>NUCLEOTIDE SEQUENCE</scope>
    <source>
        <strain evidence="12">KCTC 23224</strain>
    </source>
</reference>
<dbReference type="Gene3D" id="3.40.50.620">
    <property type="entry name" value="HUPs"/>
    <property type="match status" value="1"/>
</dbReference>
<dbReference type="EMBL" id="BMYF01000009">
    <property type="protein sequence ID" value="GHB37231.1"/>
    <property type="molecule type" value="Genomic_DNA"/>
</dbReference>
<keyword evidence="6 8" id="KW-0315">Glutamine amidotransferase</keyword>
<dbReference type="Gene3D" id="3.60.20.10">
    <property type="entry name" value="Glutamine Phosphoribosylpyrophosphate, subunit 1, domain 1"/>
    <property type="match status" value="1"/>
</dbReference>
<feature type="active site" description="For GATase activity" evidence="8">
    <location>
        <position position="2"/>
    </location>
</feature>
<reference evidence="12" key="2">
    <citation type="submission" date="2020-09" db="EMBL/GenBank/DDBJ databases">
        <authorList>
            <person name="Sun Q."/>
            <person name="Kim S."/>
        </authorList>
    </citation>
    <scope>NUCLEOTIDE SEQUENCE</scope>
    <source>
        <strain evidence="12">KCTC 23224</strain>
    </source>
</reference>
<dbReference type="GO" id="GO:0005829">
    <property type="term" value="C:cytosol"/>
    <property type="evidence" value="ECO:0007669"/>
    <property type="project" value="TreeGrafter"/>
</dbReference>
<dbReference type="RefSeq" id="WP_189581041.1">
    <property type="nucleotide sequence ID" value="NZ_BMYF01000009.1"/>
</dbReference>
<evidence type="ECO:0000313" key="13">
    <source>
        <dbReference type="Proteomes" id="UP000642809"/>
    </source>
</evidence>
<feature type="binding site" evidence="9">
    <location>
        <begin position="359"/>
        <end position="360"/>
    </location>
    <ligand>
        <name>ATP</name>
        <dbReference type="ChEBI" id="CHEBI:30616"/>
    </ligand>
</feature>
<evidence type="ECO:0000256" key="2">
    <source>
        <dbReference type="ARBA" id="ARBA00005752"/>
    </source>
</evidence>
<evidence type="ECO:0000256" key="10">
    <source>
        <dbReference type="PIRSR" id="PIRSR001589-3"/>
    </source>
</evidence>
<feature type="domain" description="Glutamine amidotransferase type-2" evidence="11">
    <location>
        <begin position="2"/>
        <end position="211"/>
    </location>
</feature>
<keyword evidence="13" id="KW-1185">Reference proteome</keyword>
<comment type="pathway">
    <text evidence="1">Amino-acid biosynthesis; L-asparagine biosynthesis; L-asparagine from L-aspartate (L-Gln route): step 1/1.</text>
</comment>
<comment type="similarity">
    <text evidence="2">Belongs to the asparagine synthetase family.</text>
</comment>
<dbReference type="PANTHER" id="PTHR43284:SF1">
    <property type="entry name" value="ASPARAGINE SYNTHETASE"/>
    <property type="match status" value="1"/>
</dbReference>
<sequence length="616" mass="71409">MCGISGYISKNNNFDINDLRRINDQMNHRGPDEDGVYAYLNLGIGHKRLSIIDLSSGQQPMKNDDESLIISYNGELYNYLEIKDRLIKFGLKFHTSSDTEVILKAYQHYGKTCVQHFRGMFAFSIIDKLKQEVFIARDHLGIKPVVYYEDANSFSWASEINALKSTPNFITDIDLYAIDQYLTYQYIPAPRTAYRKIKKLLPGHYMVVDFEGNVKANRKYWDIHFKAEKKSKDFWLNELENELRKSVALHTVSDVEFGAFLSGGIDSTLVVKYMTEQLGTGIKTYTIGFKDSSVNETNYAQQVANKFKTDHTCITLEGDALEVLPLLVKHYGEPFGDFSAIPTFYVSELASKDVKMVLSGDGADEAFAGYGHYPIWLQKISSHQSNAVFKNKTVAALYPLANKIYPKRYPKLSLPFDDLAYYLRYRERMDSTFREQLWKNSFKFLIDLPNEIENLYGDRFRDQNKFNRSQFFDIKVFMPDDILTKVDVASMINSLEVRTPITDKAVFELAATIPSELLLTQKDGNWQGKSLLKKLLSKDFDLDFIERKKQGFEIPLDKWLFDGSNLEKIQKRFYDPDGLLNRLFDLKMLEKILIEKKGYYVWLLLVLDEWFRQNEG</sequence>
<dbReference type="AlphaFoldDB" id="A0A8J3G5I2"/>
<keyword evidence="8" id="KW-0061">Asparagine biosynthesis</keyword>
<dbReference type="InterPro" id="IPR029055">
    <property type="entry name" value="Ntn_hydrolases_N"/>
</dbReference>
<evidence type="ECO:0000256" key="9">
    <source>
        <dbReference type="PIRSR" id="PIRSR001589-2"/>
    </source>
</evidence>
<comment type="catalytic activity">
    <reaction evidence="7">
        <text>L-aspartate + L-glutamine + ATP + H2O = L-asparagine + L-glutamate + AMP + diphosphate + H(+)</text>
        <dbReference type="Rhea" id="RHEA:12228"/>
        <dbReference type="ChEBI" id="CHEBI:15377"/>
        <dbReference type="ChEBI" id="CHEBI:15378"/>
        <dbReference type="ChEBI" id="CHEBI:29985"/>
        <dbReference type="ChEBI" id="CHEBI:29991"/>
        <dbReference type="ChEBI" id="CHEBI:30616"/>
        <dbReference type="ChEBI" id="CHEBI:33019"/>
        <dbReference type="ChEBI" id="CHEBI:58048"/>
        <dbReference type="ChEBI" id="CHEBI:58359"/>
        <dbReference type="ChEBI" id="CHEBI:456215"/>
        <dbReference type="EC" id="6.3.5.4"/>
    </reaction>
</comment>
<dbReference type="SUPFAM" id="SSF52402">
    <property type="entry name" value="Adenine nucleotide alpha hydrolases-like"/>
    <property type="match status" value="1"/>
</dbReference>
<dbReference type="InterPro" id="IPR006426">
    <property type="entry name" value="Asn_synth_AEB"/>
</dbReference>
<feature type="site" description="Important for beta-aspartyl-AMP intermediate formation" evidence="10">
    <location>
        <position position="361"/>
    </location>
</feature>
<dbReference type="SUPFAM" id="SSF56235">
    <property type="entry name" value="N-terminal nucleophile aminohydrolases (Ntn hydrolases)"/>
    <property type="match status" value="1"/>
</dbReference>
<dbReference type="EC" id="6.3.5.4" evidence="3"/>
<keyword evidence="4 9" id="KW-0547">Nucleotide-binding</keyword>
<dbReference type="PIRSF" id="PIRSF001589">
    <property type="entry name" value="Asn_synthetase_glu-h"/>
    <property type="match status" value="1"/>
</dbReference>
<evidence type="ECO:0000256" key="7">
    <source>
        <dbReference type="ARBA" id="ARBA00048741"/>
    </source>
</evidence>
<evidence type="ECO:0000256" key="1">
    <source>
        <dbReference type="ARBA" id="ARBA00005187"/>
    </source>
</evidence>
<organism evidence="12 13">
    <name type="scientific">Mongoliitalea lutea</name>
    <dbReference type="NCBI Taxonomy" id="849756"/>
    <lineage>
        <taxon>Bacteria</taxon>
        <taxon>Pseudomonadati</taxon>
        <taxon>Bacteroidota</taxon>
        <taxon>Cytophagia</taxon>
        <taxon>Cytophagales</taxon>
        <taxon>Cyclobacteriaceae</taxon>
        <taxon>Mongoliitalea</taxon>
    </lineage>
</organism>
<comment type="caution">
    <text evidence="12">The sequence shown here is derived from an EMBL/GenBank/DDBJ whole genome shotgun (WGS) entry which is preliminary data.</text>
</comment>
<keyword evidence="8" id="KW-0028">Amino-acid biosynthesis</keyword>
<gene>
    <name evidence="12" type="primary">asnB</name>
    <name evidence="12" type="ORF">GCM10008106_18160</name>
</gene>
<dbReference type="GO" id="GO:0005524">
    <property type="term" value="F:ATP binding"/>
    <property type="evidence" value="ECO:0007669"/>
    <property type="project" value="UniProtKB-KW"/>
</dbReference>
<evidence type="ECO:0000256" key="8">
    <source>
        <dbReference type="PIRSR" id="PIRSR001589-1"/>
    </source>
</evidence>
<evidence type="ECO:0000313" key="12">
    <source>
        <dbReference type="EMBL" id="GHB37231.1"/>
    </source>
</evidence>
<dbReference type="CDD" id="cd01991">
    <property type="entry name" value="Asn_synthase_B_C"/>
    <property type="match status" value="1"/>
</dbReference>
<proteinExistence type="inferred from homology"/>
<dbReference type="InterPro" id="IPR051786">
    <property type="entry name" value="ASN_synthetase/amidase"/>
</dbReference>
<dbReference type="GO" id="GO:0006529">
    <property type="term" value="P:asparagine biosynthetic process"/>
    <property type="evidence" value="ECO:0007669"/>
    <property type="project" value="UniProtKB-KW"/>
</dbReference>
<dbReference type="GO" id="GO:0004066">
    <property type="term" value="F:asparagine synthase (glutamine-hydrolyzing) activity"/>
    <property type="evidence" value="ECO:0007669"/>
    <property type="project" value="UniProtKB-EC"/>
</dbReference>
<dbReference type="NCBIfam" id="TIGR01536">
    <property type="entry name" value="asn_synth_AEB"/>
    <property type="match status" value="1"/>
</dbReference>
<dbReference type="Pfam" id="PF13537">
    <property type="entry name" value="GATase_7"/>
    <property type="match status" value="1"/>
</dbReference>
<name>A0A8J3G5I2_9BACT</name>
<protein>
    <recommendedName>
        <fullName evidence="3">asparagine synthase (glutamine-hydrolyzing)</fullName>
        <ecNumber evidence="3">6.3.5.4</ecNumber>
    </recommendedName>
</protein>